<organism evidence="1 2">
    <name type="scientific">Araneus ventricosus</name>
    <name type="common">Orbweaver spider</name>
    <name type="synonym">Epeira ventricosa</name>
    <dbReference type="NCBI Taxonomy" id="182803"/>
    <lineage>
        <taxon>Eukaryota</taxon>
        <taxon>Metazoa</taxon>
        <taxon>Ecdysozoa</taxon>
        <taxon>Arthropoda</taxon>
        <taxon>Chelicerata</taxon>
        <taxon>Arachnida</taxon>
        <taxon>Araneae</taxon>
        <taxon>Araneomorphae</taxon>
        <taxon>Entelegynae</taxon>
        <taxon>Araneoidea</taxon>
        <taxon>Araneidae</taxon>
        <taxon>Araneus</taxon>
    </lineage>
</organism>
<evidence type="ECO:0000313" key="2">
    <source>
        <dbReference type="Proteomes" id="UP000499080"/>
    </source>
</evidence>
<name>A0A4Y2X1Q2_ARAVE</name>
<keyword evidence="2" id="KW-1185">Reference proteome</keyword>
<protein>
    <submittedName>
        <fullName evidence="1">Uncharacterized protein</fullName>
    </submittedName>
</protein>
<reference evidence="1 2" key="1">
    <citation type="journal article" date="2019" name="Sci. Rep.">
        <title>Orb-weaving spider Araneus ventricosus genome elucidates the spidroin gene catalogue.</title>
        <authorList>
            <person name="Kono N."/>
            <person name="Nakamura H."/>
            <person name="Ohtoshi R."/>
            <person name="Moran D.A.P."/>
            <person name="Shinohara A."/>
            <person name="Yoshida Y."/>
            <person name="Fujiwara M."/>
            <person name="Mori M."/>
            <person name="Tomita M."/>
            <person name="Arakawa K."/>
        </authorList>
    </citation>
    <scope>NUCLEOTIDE SEQUENCE [LARGE SCALE GENOMIC DNA]</scope>
</reference>
<sequence length="155" mass="17402">MSMKAITLECIELGVINLAYLNDKVEGRTLPLSISVKVTLINKPGHSRALQATQIRPLHSKTERGNRSELTWWVWISEDGHYEKTGYAICPKTAFFPPILVEKLDKAFTDVPKFVLRKGSKSQNSYYPDSSPFRVSFLASMRGANVGRSFVLSLP</sequence>
<dbReference type="AlphaFoldDB" id="A0A4Y2X1Q2"/>
<dbReference type="Proteomes" id="UP000499080">
    <property type="component" value="Unassembled WGS sequence"/>
</dbReference>
<proteinExistence type="predicted"/>
<evidence type="ECO:0000313" key="1">
    <source>
        <dbReference type="EMBL" id="GBO42690.1"/>
    </source>
</evidence>
<gene>
    <name evidence="1" type="ORF">AVEN_99487_1</name>
</gene>
<accession>A0A4Y2X1Q2</accession>
<feature type="non-terminal residue" evidence="1">
    <location>
        <position position="155"/>
    </location>
</feature>
<dbReference type="EMBL" id="BGPR01068911">
    <property type="protein sequence ID" value="GBO42690.1"/>
    <property type="molecule type" value="Genomic_DNA"/>
</dbReference>
<comment type="caution">
    <text evidence="1">The sequence shown here is derived from an EMBL/GenBank/DDBJ whole genome shotgun (WGS) entry which is preliminary data.</text>
</comment>